<dbReference type="Pfam" id="PF02627">
    <property type="entry name" value="CMD"/>
    <property type="match status" value="1"/>
</dbReference>
<reference evidence="2" key="1">
    <citation type="submission" date="2023-08" db="EMBL/GenBank/DDBJ databases">
        <title>Complete genome sequence of Sinorhizobium chiapanecum ITTG S70 isolated from Acaciella angustissima nodules in Chiapas-Mexico.</title>
        <authorList>
            <person name="Rincon-Rosales R."/>
            <person name="Rogel M.A."/>
            <person name="Rincon-Medina C.I."/>
            <person name="Guerrero G."/>
            <person name="Manzano-Gomez L.A."/>
            <person name="Lopez-Lopez A."/>
            <person name="Rincon Molina F.A."/>
            <person name="Martinez-Romero E."/>
        </authorList>
    </citation>
    <scope>NUCLEOTIDE SEQUENCE</scope>
    <source>
        <strain evidence="2">ITTG S70</strain>
        <plasmid evidence="2">pSchITTGS70c</plasmid>
    </source>
</reference>
<dbReference type="InterPro" id="IPR004675">
    <property type="entry name" value="AhpD_core"/>
</dbReference>
<keyword evidence="3" id="KW-1185">Reference proteome</keyword>
<name>A0ABZ2BGC2_9HYPH</name>
<dbReference type="RefSeq" id="WP_331375586.1">
    <property type="nucleotide sequence ID" value="NZ_CP133151.1"/>
</dbReference>
<gene>
    <name evidence="2" type="ORF">RB548_24710</name>
</gene>
<geneLocation type="plasmid" evidence="2 3">
    <name>pSchITTGS70c</name>
</geneLocation>
<dbReference type="Proteomes" id="UP001432360">
    <property type="component" value="Plasmid pSchITTGS70c"/>
</dbReference>
<dbReference type="InterPro" id="IPR003779">
    <property type="entry name" value="CMD-like"/>
</dbReference>
<evidence type="ECO:0000259" key="1">
    <source>
        <dbReference type="Pfam" id="PF02627"/>
    </source>
</evidence>
<accession>A0ABZ2BGC2</accession>
<evidence type="ECO:0000313" key="3">
    <source>
        <dbReference type="Proteomes" id="UP001432360"/>
    </source>
</evidence>
<dbReference type="PANTHER" id="PTHR33930:SF2">
    <property type="entry name" value="BLR3452 PROTEIN"/>
    <property type="match status" value="1"/>
</dbReference>
<dbReference type="NCBIfam" id="TIGR00778">
    <property type="entry name" value="ahpD_dom"/>
    <property type="match status" value="1"/>
</dbReference>
<dbReference type="EMBL" id="CP133151">
    <property type="protein sequence ID" value="WVT06539.1"/>
    <property type="molecule type" value="Genomic_DNA"/>
</dbReference>
<dbReference type="Gene3D" id="1.20.1290.10">
    <property type="entry name" value="AhpD-like"/>
    <property type="match status" value="1"/>
</dbReference>
<dbReference type="SUPFAM" id="SSF69118">
    <property type="entry name" value="AhpD-like"/>
    <property type="match status" value="1"/>
</dbReference>
<dbReference type="PANTHER" id="PTHR33930">
    <property type="entry name" value="ALKYL HYDROPEROXIDE REDUCTASE AHPD"/>
    <property type="match status" value="1"/>
</dbReference>
<protein>
    <submittedName>
        <fullName evidence="2">Carboxymuconolactone decarboxylase family protein</fullName>
    </submittedName>
</protein>
<proteinExistence type="predicted"/>
<dbReference type="InterPro" id="IPR029032">
    <property type="entry name" value="AhpD-like"/>
</dbReference>
<feature type="domain" description="Carboxymuconolactone decarboxylase-like" evidence="1">
    <location>
        <begin position="15"/>
        <end position="73"/>
    </location>
</feature>
<evidence type="ECO:0000313" key="2">
    <source>
        <dbReference type="EMBL" id="WVT06539.1"/>
    </source>
</evidence>
<organism evidence="2 3">
    <name type="scientific">Sinorhizobium chiapasense</name>
    <dbReference type="NCBI Taxonomy" id="501572"/>
    <lineage>
        <taxon>Bacteria</taxon>
        <taxon>Pseudomonadati</taxon>
        <taxon>Pseudomonadota</taxon>
        <taxon>Alphaproteobacteria</taxon>
        <taxon>Hyphomicrobiales</taxon>
        <taxon>Rhizobiaceae</taxon>
        <taxon>Sinorhizobium/Ensifer group</taxon>
        <taxon>Sinorhizobium</taxon>
    </lineage>
</organism>
<sequence>MLRDLHTIEASGAKTGTLDRKTHDLIALGFPVTTRCDDCIAVHVKKAVELDALHNEIAEALQLLIALNAGAALSLYGVYYLERARHSLVAHCDPCLESGLADILHRLSVHRNTAN</sequence>
<keyword evidence="2" id="KW-0614">Plasmid</keyword>